<dbReference type="InterPro" id="IPR018188">
    <property type="entry name" value="RNase_T2_His_AS_1"/>
</dbReference>
<dbReference type="PANTHER" id="PTHR11240">
    <property type="entry name" value="RIBONUCLEASE T2"/>
    <property type="match status" value="1"/>
</dbReference>
<dbReference type="AlphaFoldDB" id="A0A447MW75"/>
<name>A0A447MW75_SALET</name>
<feature type="signal peptide" evidence="2">
    <location>
        <begin position="1"/>
        <end position="23"/>
    </location>
</feature>
<dbReference type="PROSITE" id="PS00530">
    <property type="entry name" value="RNASE_T2_1"/>
    <property type="match status" value="1"/>
</dbReference>
<dbReference type="InterPro" id="IPR036430">
    <property type="entry name" value="RNase_T2-like_sf"/>
</dbReference>
<proteinExistence type="inferred from homology"/>
<dbReference type="EMBL" id="LR134140">
    <property type="protein sequence ID" value="VDZ95317.1"/>
    <property type="molecule type" value="Genomic_DNA"/>
</dbReference>
<dbReference type="NCBIfam" id="NF007502">
    <property type="entry name" value="PRK10095.1"/>
    <property type="match status" value="1"/>
</dbReference>
<dbReference type="SUPFAM" id="SSF55895">
    <property type="entry name" value="Ribonuclease Rh-like"/>
    <property type="match status" value="1"/>
</dbReference>
<evidence type="ECO:0000256" key="1">
    <source>
        <dbReference type="ARBA" id="ARBA00007469"/>
    </source>
</evidence>
<dbReference type="EC" id="3.1.27.6" evidence="3"/>
<comment type="similarity">
    <text evidence="1">Belongs to the RNase T2 family.</text>
</comment>
<gene>
    <name evidence="3" type="primary">rna</name>
    <name evidence="3" type="ORF">NCTC129_01434</name>
</gene>
<sequence>MNTIWHYSPLLAALLTPIFAANADELQAQQYGDFTDYVLALSWQTGFCQSQHERRHREPDECRLQKEPANKADFLTVHGLWPGLPKSIAARGVDQRRWQRFGCATRPIPNLPEVKASPEMLSPHPRTSPDIATALKEVMPGAGGIPVWSATNMPNMAPVSGLIPNAYFGTMIRLDKAIKDSALGQFLADNYGKTVSRAEFDSVVAQTWGQDNVKAVKVNCHGNPAYLTEIQFSLKASMINAPLSSASFLPQPHPGNCGKQFIIDKAGY</sequence>
<protein>
    <submittedName>
        <fullName evidence="3">Ribonuclease I</fullName>
        <ecNumber evidence="3">3.1.27.6</ecNumber>
    </submittedName>
</protein>
<dbReference type="GO" id="GO:0003723">
    <property type="term" value="F:RNA binding"/>
    <property type="evidence" value="ECO:0007669"/>
    <property type="project" value="InterPro"/>
</dbReference>
<evidence type="ECO:0000256" key="2">
    <source>
        <dbReference type="SAM" id="SignalP"/>
    </source>
</evidence>
<feature type="chain" id="PRO_5019198035" evidence="2">
    <location>
        <begin position="24"/>
        <end position="268"/>
    </location>
</feature>
<dbReference type="Gene3D" id="3.90.730.10">
    <property type="entry name" value="Ribonuclease T2-like"/>
    <property type="match status" value="1"/>
</dbReference>
<keyword evidence="2" id="KW-0732">Signal</keyword>
<evidence type="ECO:0000313" key="3">
    <source>
        <dbReference type="EMBL" id="VDZ95317.1"/>
    </source>
</evidence>
<accession>A0A447MW75</accession>
<dbReference type="Proteomes" id="UP000282086">
    <property type="component" value="Chromosome"/>
</dbReference>
<dbReference type="PANTHER" id="PTHR11240:SF22">
    <property type="entry name" value="RIBONUCLEASE T2"/>
    <property type="match status" value="1"/>
</dbReference>
<reference evidence="3 4" key="1">
    <citation type="submission" date="2018-12" db="EMBL/GenBank/DDBJ databases">
        <authorList>
            <consortium name="Pathogen Informatics"/>
        </authorList>
    </citation>
    <scope>NUCLEOTIDE SEQUENCE [LARGE SCALE GENOMIC DNA]</scope>
    <source>
        <strain evidence="3 4">NCTC129</strain>
    </source>
</reference>
<dbReference type="InterPro" id="IPR001568">
    <property type="entry name" value="RNase_T2-like"/>
</dbReference>
<dbReference type="GO" id="GO:0016787">
    <property type="term" value="F:hydrolase activity"/>
    <property type="evidence" value="ECO:0007669"/>
    <property type="project" value="UniProtKB-KW"/>
</dbReference>
<dbReference type="GO" id="GO:0006401">
    <property type="term" value="P:RNA catabolic process"/>
    <property type="evidence" value="ECO:0007669"/>
    <property type="project" value="UniProtKB-ARBA"/>
</dbReference>
<organism evidence="3 4">
    <name type="scientific">Salmonella enterica I</name>
    <dbReference type="NCBI Taxonomy" id="59201"/>
    <lineage>
        <taxon>Bacteria</taxon>
        <taxon>Pseudomonadati</taxon>
        <taxon>Pseudomonadota</taxon>
        <taxon>Gammaproteobacteria</taxon>
        <taxon>Enterobacterales</taxon>
        <taxon>Enterobacteriaceae</taxon>
        <taxon>Salmonella</taxon>
    </lineage>
</organism>
<keyword evidence="3" id="KW-0378">Hydrolase</keyword>
<dbReference type="GO" id="GO:0033897">
    <property type="term" value="F:ribonuclease T2 activity"/>
    <property type="evidence" value="ECO:0007669"/>
    <property type="project" value="InterPro"/>
</dbReference>
<evidence type="ECO:0000313" key="4">
    <source>
        <dbReference type="Proteomes" id="UP000282086"/>
    </source>
</evidence>